<dbReference type="InterPro" id="IPR000477">
    <property type="entry name" value="RT_dom"/>
</dbReference>
<organism evidence="2 3">
    <name type="scientific">Smittium culicis</name>
    <dbReference type="NCBI Taxonomy" id="133412"/>
    <lineage>
        <taxon>Eukaryota</taxon>
        <taxon>Fungi</taxon>
        <taxon>Fungi incertae sedis</taxon>
        <taxon>Zoopagomycota</taxon>
        <taxon>Kickxellomycotina</taxon>
        <taxon>Harpellomycetes</taxon>
        <taxon>Harpellales</taxon>
        <taxon>Legeriomycetaceae</taxon>
        <taxon>Smittium</taxon>
    </lineage>
</organism>
<name>A0A1R1YKV2_9FUNG</name>
<protein>
    <recommendedName>
        <fullName evidence="1">Reverse transcriptase domain-containing protein</fullName>
    </recommendedName>
</protein>
<reference evidence="3" key="1">
    <citation type="submission" date="2017-01" db="EMBL/GenBank/DDBJ databases">
        <authorList>
            <person name="Wang Y."/>
            <person name="White M."/>
            <person name="Kvist S."/>
            <person name="Moncalvo J.-M."/>
        </authorList>
    </citation>
    <scope>NUCLEOTIDE SEQUENCE [LARGE SCALE GENOMIC DNA]</scope>
    <source>
        <strain evidence="3">ID-206-W2</strain>
    </source>
</reference>
<evidence type="ECO:0000313" key="2">
    <source>
        <dbReference type="EMBL" id="OMJ27528.1"/>
    </source>
</evidence>
<proteinExistence type="predicted"/>
<comment type="caution">
    <text evidence="2">The sequence shown here is derived from an EMBL/GenBank/DDBJ whole genome shotgun (WGS) entry which is preliminary data.</text>
</comment>
<dbReference type="Pfam" id="PF00078">
    <property type="entry name" value="RVT_1"/>
    <property type="match status" value="1"/>
</dbReference>
<evidence type="ECO:0000313" key="3">
    <source>
        <dbReference type="Proteomes" id="UP000187429"/>
    </source>
</evidence>
<dbReference type="OrthoDB" id="5534248at2759"/>
<accession>A0A1R1YKV2</accession>
<feature type="domain" description="Reverse transcriptase" evidence="1">
    <location>
        <begin position="14"/>
        <end position="99"/>
    </location>
</feature>
<keyword evidence="3" id="KW-1185">Reference proteome</keyword>
<sequence>MVPNMALIYKLRSIVKIGNEISEKSDYNFGVRQGCPTSPILFNFYINDIFDGIQGVFVPSLGKRIPGQIFANDAEAIADSAEQLQVALDKISDWSNKQKI</sequence>
<dbReference type="Proteomes" id="UP000187429">
    <property type="component" value="Unassembled WGS sequence"/>
</dbReference>
<gene>
    <name evidence="2" type="ORF">AYI69_g3031</name>
</gene>
<dbReference type="AlphaFoldDB" id="A0A1R1YKV2"/>
<dbReference type="EMBL" id="LSSM01000959">
    <property type="protein sequence ID" value="OMJ27528.1"/>
    <property type="molecule type" value="Genomic_DNA"/>
</dbReference>
<evidence type="ECO:0000259" key="1">
    <source>
        <dbReference type="Pfam" id="PF00078"/>
    </source>
</evidence>